<reference evidence="1 2" key="1">
    <citation type="submission" date="2007-10" db="EMBL/GenBank/DDBJ databases">
        <authorList>
            <person name="Wagner-Dobler I."/>
            <person name="Ferriera S."/>
            <person name="Johnson J."/>
            <person name="Kravitz S."/>
            <person name="Beeson K."/>
            <person name="Sutton G."/>
            <person name="Rogers Y.-H."/>
            <person name="Friedman R."/>
            <person name="Frazier M."/>
            <person name="Venter J.C."/>
        </authorList>
    </citation>
    <scope>NUCLEOTIDE SEQUENCE [LARGE SCALE GENOMIC DNA]</scope>
    <source>
        <strain evidence="1 2">DFL-43</strain>
    </source>
</reference>
<gene>
    <name evidence="1" type="ORF">HPDFL43_17151</name>
</gene>
<accession>A9D852</accession>
<dbReference type="EMBL" id="ABIA03000004">
    <property type="protein sequence ID" value="EDQ33224.2"/>
    <property type="molecule type" value="Genomic_DNA"/>
</dbReference>
<protein>
    <submittedName>
        <fullName evidence="1">Uncharacterized protein</fullName>
    </submittedName>
</protein>
<comment type="caution">
    <text evidence="1">The sequence shown here is derived from an EMBL/GenBank/DDBJ whole genome shotgun (WGS) entry which is preliminary data.</text>
</comment>
<proteinExistence type="predicted"/>
<dbReference type="Proteomes" id="UP000004291">
    <property type="component" value="Chromosome"/>
</dbReference>
<sequence>MKPLQLGLMLDKQTRLVNLMSYIRLEGNKD</sequence>
<reference evidence="1 2" key="2">
    <citation type="submission" date="2012-06" db="EMBL/GenBank/DDBJ databases">
        <authorList>
            <person name="Fiebig A."/>
        </authorList>
    </citation>
    <scope>NUCLEOTIDE SEQUENCE [LARGE SCALE GENOMIC DNA]</scope>
    <source>
        <strain evidence="1 2">DFL-43</strain>
    </source>
</reference>
<dbReference type="AlphaFoldDB" id="A9D852"/>
<keyword evidence="2" id="KW-1185">Reference proteome</keyword>
<name>A9D852_HOEPD</name>
<evidence type="ECO:0000313" key="1">
    <source>
        <dbReference type="EMBL" id="EDQ33224.2"/>
    </source>
</evidence>
<organism evidence="1 2">
    <name type="scientific">Hoeflea phototrophica (strain DSM 17068 / NCIMB 14078 / DFL-43)</name>
    <dbReference type="NCBI Taxonomy" id="411684"/>
    <lineage>
        <taxon>Bacteria</taxon>
        <taxon>Pseudomonadati</taxon>
        <taxon>Pseudomonadota</taxon>
        <taxon>Alphaproteobacteria</taxon>
        <taxon>Hyphomicrobiales</taxon>
        <taxon>Rhizobiaceae</taxon>
        <taxon>Hoeflea</taxon>
    </lineage>
</organism>
<dbReference type="HOGENOM" id="CLU_3403978_0_0_5"/>
<evidence type="ECO:0000313" key="2">
    <source>
        <dbReference type="Proteomes" id="UP000004291"/>
    </source>
</evidence>